<name>A0ABN7S7V3_THEXY</name>
<evidence type="ECO:0000256" key="1">
    <source>
        <dbReference type="SAM" id="Phobius"/>
    </source>
</evidence>
<dbReference type="Pfam" id="PF14068">
    <property type="entry name" value="YuiB"/>
    <property type="match status" value="1"/>
</dbReference>
<dbReference type="RefSeq" id="WP_015255570.1">
    <property type="nucleotide sequence ID" value="NZ_CAJRAY010000083.1"/>
</dbReference>
<gene>
    <name evidence="2" type="primary">txxe 3473</name>
    <name evidence="2" type="ORF">TXXE_16385</name>
</gene>
<feature type="transmembrane region" description="Helical" evidence="1">
    <location>
        <begin position="61"/>
        <end position="84"/>
    </location>
</feature>
<keyword evidence="3" id="KW-1185">Reference proteome</keyword>
<feature type="transmembrane region" description="Helical" evidence="1">
    <location>
        <begin position="33"/>
        <end position="49"/>
    </location>
</feature>
<feature type="transmembrane region" description="Helical" evidence="1">
    <location>
        <begin position="6"/>
        <end position="26"/>
    </location>
</feature>
<organism evidence="2 3">
    <name type="scientific">Thermobacillus xylanilyticus</name>
    <dbReference type="NCBI Taxonomy" id="76633"/>
    <lineage>
        <taxon>Bacteria</taxon>
        <taxon>Bacillati</taxon>
        <taxon>Bacillota</taxon>
        <taxon>Bacilli</taxon>
        <taxon>Bacillales</taxon>
        <taxon>Paenibacillaceae</taxon>
        <taxon>Thermobacillus</taxon>
    </lineage>
</organism>
<keyword evidence="1" id="KW-0472">Membrane</keyword>
<evidence type="ECO:0000313" key="3">
    <source>
        <dbReference type="Proteomes" id="UP000681526"/>
    </source>
</evidence>
<dbReference type="InterPro" id="IPR025917">
    <property type="entry name" value="YuiB"/>
</dbReference>
<keyword evidence="1" id="KW-1133">Transmembrane helix</keyword>
<dbReference type="EMBL" id="CAJRAY010000083">
    <property type="protein sequence ID" value="CAG5091784.1"/>
    <property type="molecule type" value="Genomic_DNA"/>
</dbReference>
<dbReference type="Proteomes" id="UP000681526">
    <property type="component" value="Unassembled WGS sequence"/>
</dbReference>
<evidence type="ECO:0000313" key="2">
    <source>
        <dbReference type="EMBL" id="CAG5091784.1"/>
    </source>
</evidence>
<sequence length="95" mass="10818">MLQMIVLLLLFFVMIFGIGFILNMLIKTTWFPIWLFLIVGVPLGMYFTWDESKSFTANLTGYSYVDISVALAGLAGAYVSGWTIRKLRQGGYKMF</sequence>
<protein>
    <recommendedName>
        <fullName evidence="4">YuiB-like membrane protein</fullName>
    </recommendedName>
</protein>
<proteinExistence type="predicted"/>
<accession>A0ABN7S7V3</accession>
<reference evidence="2 3" key="1">
    <citation type="submission" date="2021-04" db="EMBL/GenBank/DDBJ databases">
        <authorList>
            <person name="Rakotoarivonina H."/>
        </authorList>
    </citation>
    <scope>NUCLEOTIDE SEQUENCE [LARGE SCALE GENOMIC DNA]</scope>
    <source>
        <strain evidence="2 3">XE</strain>
    </source>
</reference>
<keyword evidence="1" id="KW-0812">Transmembrane</keyword>
<evidence type="ECO:0008006" key="4">
    <source>
        <dbReference type="Google" id="ProtNLM"/>
    </source>
</evidence>
<comment type="caution">
    <text evidence="2">The sequence shown here is derived from an EMBL/GenBank/DDBJ whole genome shotgun (WGS) entry which is preliminary data.</text>
</comment>